<evidence type="ECO:0000256" key="6">
    <source>
        <dbReference type="ARBA" id="ARBA00022691"/>
    </source>
</evidence>
<gene>
    <name evidence="8" type="ORF">COX81_02115</name>
</gene>
<dbReference type="PANTHER" id="PTHR13610:SF9">
    <property type="entry name" value="FI06469P"/>
    <property type="match status" value="1"/>
</dbReference>
<dbReference type="InterPro" id="IPR003358">
    <property type="entry name" value="tRNA_(Gua-N-7)_MeTrfase_Trmb"/>
</dbReference>
<keyword evidence="4" id="KW-0489">Methyltransferase</keyword>
<dbReference type="AlphaFoldDB" id="A0A2M7V8B1"/>
<dbReference type="GO" id="GO:0016279">
    <property type="term" value="F:protein-lysine N-methyltransferase activity"/>
    <property type="evidence" value="ECO:0007669"/>
    <property type="project" value="InterPro"/>
</dbReference>
<dbReference type="Pfam" id="PF02390">
    <property type="entry name" value="Methyltransf_4"/>
    <property type="match status" value="1"/>
</dbReference>
<comment type="catalytic activity">
    <reaction evidence="1">
        <text>guanosine(46) in tRNA + S-adenosyl-L-methionine = N(7)-methylguanosine(46) in tRNA + S-adenosyl-L-homocysteine</text>
        <dbReference type="Rhea" id="RHEA:42708"/>
        <dbReference type="Rhea" id="RHEA-COMP:10188"/>
        <dbReference type="Rhea" id="RHEA-COMP:10189"/>
        <dbReference type="ChEBI" id="CHEBI:57856"/>
        <dbReference type="ChEBI" id="CHEBI:59789"/>
        <dbReference type="ChEBI" id="CHEBI:74269"/>
        <dbReference type="ChEBI" id="CHEBI:74480"/>
        <dbReference type="EC" id="2.1.1.33"/>
    </reaction>
</comment>
<dbReference type="EMBL" id="PFPK01000023">
    <property type="protein sequence ID" value="PIZ95000.1"/>
    <property type="molecule type" value="Genomic_DNA"/>
</dbReference>
<organism evidence="8 9">
    <name type="scientific">Candidatus Magasanikbacteria bacterium CG_4_10_14_0_2_um_filter_37_12</name>
    <dbReference type="NCBI Taxonomy" id="1974637"/>
    <lineage>
        <taxon>Bacteria</taxon>
        <taxon>Candidatus Magasanikiibacteriota</taxon>
    </lineage>
</organism>
<dbReference type="InterPro" id="IPR029063">
    <property type="entry name" value="SAM-dependent_MTases_sf"/>
</dbReference>
<evidence type="ECO:0000256" key="5">
    <source>
        <dbReference type="ARBA" id="ARBA00022679"/>
    </source>
</evidence>
<evidence type="ECO:0000313" key="8">
    <source>
        <dbReference type="EMBL" id="PIZ95000.1"/>
    </source>
</evidence>
<name>A0A2M7V8B1_9BACT</name>
<dbReference type="GO" id="GO:0008176">
    <property type="term" value="F:tRNA (guanine(46)-N7)-methyltransferase activity"/>
    <property type="evidence" value="ECO:0007669"/>
    <property type="project" value="UniProtKB-EC"/>
</dbReference>
<accession>A0A2M7V8B1</accession>
<dbReference type="Gene3D" id="3.40.50.150">
    <property type="entry name" value="Vaccinia Virus protein VP39"/>
    <property type="match status" value="1"/>
</dbReference>
<dbReference type="SUPFAM" id="SSF53335">
    <property type="entry name" value="S-adenosyl-L-methionine-dependent methyltransferases"/>
    <property type="match status" value="1"/>
</dbReference>
<evidence type="ECO:0000256" key="4">
    <source>
        <dbReference type="ARBA" id="ARBA00022603"/>
    </source>
</evidence>
<keyword evidence="7" id="KW-0819">tRNA processing</keyword>
<comment type="function">
    <text evidence="2">Catalyzes the formation of N(7)-methylguanine at position 46 (m7G46) in tRNA.</text>
</comment>
<evidence type="ECO:0000313" key="9">
    <source>
        <dbReference type="Proteomes" id="UP000228568"/>
    </source>
</evidence>
<comment type="caution">
    <text evidence="8">The sequence shown here is derived from an EMBL/GenBank/DDBJ whole genome shotgun (WGS) entry which is preliminary data.</text>
</comment>
<sequence>MIFWLSFFLLFLFTLFISFISLAPWLPTFKKDLERIKNITNLQLGEKFCELGCGNGKVLFYLAKSYPNNNFLGVELALPLFLFCKFRLLLSSYNNIELNLKSLYRENLHDADVVYVFGMRDSMAGKFKKKLQAEMKFGSRVISYVFPIEGLESIFIDKGKEKDVSIYVYKF</sequence>
<evidence type="ECO:0000256" key="3">
    <source>
        <dbReference type="ARBA" id="ARBA00011977"/>
    </source>
</evidence>
<reference evidence="9" key="1">
    <citation type="submission" date="2017-09" db="EMBL/GenBank/DDBJ databases">
        <title>Depth-based differentiation of microbial function through sediment-hosted aquifers and enrichment of novel symbionts in the deep terrestrial subsurface.</title>
        <authorList>
            <person name="Probst A.J."/>
            <person name="Ladd B."/>
            <person name="Jarett J.K."/>
            <person name="Geller-Mcgrath D.E."/>
            <person name="Sieber C.M.K."/>
            <person name="Emerson J.B."/>
            <person name="Anantharaman K."/>
            <person name="Thomas B.C."/>
            <person name="Malmstrom R."/>
            <person name="Stieglmeier M."/>
            <person name="Klingl A."/>
            <person name="Woyke T."/>
            <person name="Ryan C.M."/>
            <person name="Banfield J.F."/>
        </authorList>
    </citation>
    <scope>NUCLEOTIDE SEQUENCE [LARGE SCALE GENOMIC DNA]</scope>
</reference>
<keyword evidence="5" id="KW-0808">Transferase</keyword>
<evidence type="ECO:0000256" key="7">
    <source>
        <dbReference type="ARBA" id="ARBA00022694"/>
    </source>
</evidence>
<protein>
    <recommendedName>
        <fullName evidence="3">tRNA (guanine(46)-N(7))-methyltransferase</fullName>
        <ecNumber evidence="3">2.1.1.33</ecNumber>
    </recommendedName>
</protein>
<proteinExistence type="predicted"/>
<dbReference type="EC" id="2.1.1.33" evidence="3"/>
<evidence type="ECO:0000256" key="1">
    <source>
        <dbReference type="ARBA" id="ARBA00000142"/>
    </source>
</evidence>
<dbReference type="Proteomes" id="UP000228568">
    <property type="component" value="Unassembled WGS sequence"/>
</dbReference>
<dbReference type="PANTHER" id="PTHR13610">
    <property type="entry name" value="METHYLTRANSFERASE DOMAIN-CONTAINING PROTEIN"/>
    <property type="match status" value="1"/>
</dbReference>
<evidence type="ECO:0000256" key="2">
    <source>
        <dbReference type="ARBA" id="ARBA00003015"/>
    </source>
</evidence>
<keyword evidence="6" id="KW-0949">S-adenosyl-L-methionine</keyword>
<dbReference type="InterPro" id="IPR026170">
    <property type="entry name" value="FAM173A/B"/>
</dbReference>